<sequence length="512" mass="54978">MTLDEEKQIAEIKKLRVERLKTMSGLCAGLSSTFGLVAVFIYCFFVIGFFPSGLSVGDTLFFIFVMLAFSCIGALSVIMGFLPFVPWATQKILPSGKLKSTAYLLGLWLLSLLLVMVFFEALNNGAGSASGCQFVVLSIVAVVLIGAYWYLARKLTEDGWFAVAYVMPLIASTSMLGYIAALNKPDAGSGVFNFLAIPLVLLFSGMFLSLGVAMFSTFVPLPPPIPPVPPVPPGPATANLSASSRSAFASIAVGILFAYIPLLAGQHSFNYVMSGLGLRSDAVLIVNKTNFATMQAAADAKGVLLHSCKMDGDSFSISNVRVLWHGVGLRSYIELKGTAAADATDTRIELDSAGVKVSRGGKETVCQELKNGIYFSSGKETFEEGQWAISKSYIDKFMPQAKKGEEKKVVIVGFADPMPREKEGNFVLAHKRACTVFHQLVRDTSISEADALIDIRLDRDGISGCGEMKDSLKQRACFEQGRRVELQVLTGVEKVSRAGTADAKTACGAPAH</sequence>
<feature type="transmembrane region" description="Helical" evidence="1">
    <location>
        <begin position="59"/>
        <end position="82"/>
    </location>
</feature>
<evidence type="ECO:0000313" key="3">
    <source>
        <dbReference type="Proteomes" id="UP000662821"/>
    </source>
</evidence>
<feature type="transmembrane region" description="Helical" evidence="1">
    <location>
        <begin position="194"/>
        <end position="219"/>
    </location>
</feature>
<proteinExistence type="predicted"/>
<dbReference type="InterPro" id="IPR036737">
    <property type="entry name" value="OmpA-like_sf"/>
</dbReference>
<feature type="transmembrane region" description="Helical" evidence="1">
    <location>
        <begin position="23"/>
        <end position="47"/>
    </location>
</feature>
<name>A0AAJ4T3A2_9BURK</name>
<keyword evidence="1" id="KW-0472">Membrane</keyword>
<dbReference type="Proteomes" id="UP000662821">
    <property type="component" value="Chromosome"/>
</dbReference>
<organism evidence="2 3">
    <name type="scientific">Janthinobacterium lividum</name>
    <dbReference type="NCBI Taxonomy" id="29581"/>
    <lineage>
        <taxon>Bacteria</taxon>
        <taxon>Pseudomonadati</taxon>
        <taxon>Pseudomonadota</taxon>
        <taxon>Betaproteobacteria</taxon>
        <taxon>Burkholderiales</taxon>
        <taxon>Oxalobacteraceae</taxon>
        <taxon>Janthinobacterium</taxon>
    </lineage>
</organism>
<keyword evidence="1" id="KW-1133">Transmembrane helix</keyword>
<protein>
    <recommendedName>
        <fullName evidence="4">OmpA-like domain-containing protein</fullName>
    </recommendedName>
</protein>
<feature type="transmembrane region" description="Helical" evidence="1">
    <location>
        <begin position="163"/>
        <end position="182"/>
    </location>
</feature>
<reference evidence="2 3" key="1">
    <citation type="submission" date="2021-03" db="EMBL/GenBank/DDBJ databases">
        <title>Draft genome sequence of Janthinobacterium sp. strain PLB02 isolated from infected primmorphs (Lubomirskia baicalensis).</title>
        <authorList>
            <person name="Chernogor L.I."/>
            <person name="Belikov S.I."/>
            <person name="Petrushin I.S."/>
        </authorList>
    </citation>
    <scope>NUCLEOTIDE SEQUENCE [LARGE SCALE GENOMIC DNA]</scope>
    <source>
        <strain evidence="2 3">PLB02</strain>
    </source>
</reference>
<accession>A0AAJ4T3A2</accession>
<dbReference type="AlphaFoldDB" id="A0AAJ4T3A2"/>
<evidence type="ECO:0000256" key="1">
    <source>
        <dbReference type="SAM" id="Phobius"/>
    </source>
</evidence>
<dbReference type="RefSeq" id="WP_151095325.1">
    <property type="nucleotide sequence ID" value="NZ_CP071520.1"/>
</dbReference>
<evidence type="ECO:0008006" key="4">
    <source>
        <dbReference type="Google" id="ProtNLM"/>
    </source>
</evidence>
<dbReference type="EMBL" id="CP071520">
    <property type="protein sequence ID" value="QSX94220.1"/>
    <property type="molecule type" value="Genomic_DNA"/>
</dbReference>
<dbReference type="SUPFAM" id="SSF103088">
    <property type="entry name" value="OmpA-like"/>
    <property type="match status" value="1"/>
</dbReference>
<feature type="transmembrane region" description="Helical" evidence="1">
    <location>
        <begin position="247"/>
        <end position="264"/>
    </location>
</feature>
<feature type="transmembrane region" description="Helical" evidence="1">
    <location>
        <begin position="102"/>
        <end position="122"/>
    </location>
</feature>
<gene>
    <name evidence="2" type="ORF">J3P46_15810</name>
</gene>
<dbReference type="Gene3D" id="3.30.1330.60">
    <property type="entry name" value="OmpA-like domain"/>
    <property type="match status" value="1"/>
</dbReference>
<feature type="transmembrane region" description="Helical" evidence="1">
    <location>
        <begin position="134"/>
        <end position="151"/>
    </location>
</feature>
<evidence type="ECO:0000313" key="2">
    <source>
        <dbReference type="EMBL" id="QSX94220.1"/>
    </source>
</evidence>
<keyword evidence="1" id="KW-0812">Transmembrane</keyword>